<accession>A0A7W3J5M9</accession>
<evidence type="ECO:0000313" key="3">
    <source>
        <dbReference type="Proteomes" id="UP000540568"/>
    </source>
</evidence>
<dbReference type="EMBL" id="JACGWV010000001">
    <property type="protein sequence ID" value="MBA8806718.1"/>
    <property type="molecule type" value="Genomic_DNA"/>
</dbReference>
<reference evidence="2 3" key="1">
    <citation type="submission" date="2020-07" db="EMBL/GenBank/DDBJ databases">
        <title>Sequencing the genomes of 1000 actinobacteria strains.</title>
        <authorList>
            <person name="Klenk H.-P."/>
        </authorList>
    </citation>
    <scope>NUCLEOTIDE SEQUENCE [LARGE SCALE GENOMIC DNA]</scope>
    <source>
        <strain evidence="2 3">DSM 44121</strain>
    </source>
</reference>
<organism evidence="2 3">
    <name type="scientific">Promicromonospora sukumoe</name>
    <dbReference type="NCBI Taxonomy" id="88382"/>
    <lineage>
        <taxon>Bacteria</taxon>
        <taxon>Bacillati</taxon>
        <taxon>Actinomycetota</taxon>
        <taxon>Actinomycetes</taxon>
        <taxon>Micrococcales</taxon>
        <taxon>Promicromonosporaceae</taxon>
        <taxon>Promicromonospora</taxon>
    </lineage>
</organism>
<gene>
    <name evidence="2" type="ORF">FHX71_000660</name>
</gene>
<protein>
    <submittedName>
        <fullName evidence="2">Uncharacterized protein</fullName>
    </submittedName>
</protein>
<proteinExistence type="predicted"/>
<name>A0A7W3J5M9_9MICO</name>
<sequence length="56" mass="5927">MTDSAATENGSTLVRPGNVAYWSASCCTSGRMRPASGMSERSLSAPRSMKRAISML</sequence>
<feature type="region of interest" description="Disordered" evidence="1">
    <location>
        <begin position="31"/>
        <end position="56"/>
    </location>
</feature>
<evidence type="ECO:0000313" key="2">
    <source>
        <dbReference type="EMBL" id="MBA8806718.1"/>
    </source>
</evidence>
<evidence type="ECO:0000256" key="1">
    <source>
        <dbReference type="SAM" id="MobiDB-lite"/>
    </source>
</evidence>
<dbReference type="Proteomes" id="UP000540568">
    <property type="component" value="Unassembled WGS sequence"/>
</dbReference>
<keyword evidence="3" id="KW-1185">Reference proteome</keyword>
<comment type="caution">
    <text evidence="2">The sequence shown here is derived from an EMBL/GenBank/DDBJ whole genome shotgun (WGS) entry which is preliminary data.</text>
</comment>
<dbReference type="AlphaFoldDB" id="A0A7W3J5M9"/>